<dbReference type="EMBL" id="LUGG01000018">
    <property type="protein sequence ID" value="OBZ69269.1"/>
    <property type="molecule type" value="Genomic_DNA"/>
</dbReference>
<dbReference type="PANTHER" id="PTHR21660:SF1">
    <property type="entry name" value="ACYL-COENZYME A THIOESTERASE 13"/>
    <property type="match status" value="1"/>
</dbReference>
<dbReference type="InterPro" id="IPR006683">
    <property type="entry name" value="Thioestr_dom"/>
</dbReference>
<dbReference type="OMA" id="SGVHSKM"/>
<name>A0A1C7LZ43_GRIFR</name>
<feature type="domain" description="Thioesterase" evidence="3">
    <location>
        <begin position="76"/>
        <end position="153"/>
    </location>
</feature>
<accession>A0A1C7LZ43</accession>
<dbReference type="InterPro" id="IPR003736">
    <property type="entry name" value="PAAI_dom"/>
</dbReference>
<reference evidence="4 5" key="1">
    <citation type="submission" date="2016-03" db="EMBL/GenBank/DDBJ databases">
        <title>Whole genome sequencing of Grifola frondosa 9006-11.</title>
        <authorList>
            <person name="Min B."/>
            <person name="Park H."/>
            <person name="Kim J.-G."/>
            <person name="Cho H."/>
            <person name="Oh Y.-L."/>
            <person name="Kong W.-S."/>
            <person name="Choi I.-G."/>
        </authorList>
    </citation>
    <scope>NUCLEOTIDE SEQUENCE [LARGE SCALE GENOMIC DNA]</scope>
    <source>
        <strain evidence="4 5">9006-11</strain>
    </source>
</reference>
<dbReference type="NCBIfam" id="TIGR00369">
    <property type="entry name" value="unchar_dom_1"/>
    <property type="match status" value="1"/>
</dbReference>
<evidence type="ECO:0000313" key="4">
    <source>
        <dbReference type="EMBL" id="OBZ69269.1"/>
    </source>
</evidence>
<dbReference type="SUPFAM" id="SSF54637">
    <property type="entry name" value="Thioesterase/thiol ester dehydrase-isomerase"/>
    <property type="match status" value="1"/>
</dbReference>
<dbReference type="PANTHER" id="PTHR21660">
    <property type="entry name" value="THIOESTERASE SUPERFAMILY MEMBER-RELATED"/>
    <property type="match status" value="1"/>
</dbReference>
<dbReference type="Gene3D" id="3.10.129.10">
    <property type="entry name" value="Hotdog Thioesterase"/>
    <property type="match status" value="1"/>
</dbReference>
<dbReference type="GO" id="GO:0047617">
    <property type="term" value="F:fatty acyl-CoA hydrolase activity"/>
    <property type="evidence" value="ECO:0007669"/>
    <property type="project" value="InterPro"/>
</dbReference>
<proteinExistence type="inferred from homology"/>
<sequence length="171" mass="18767">MVVDGVRFDGDIPPETKERIGKFLNLILVRGNFARSTGARLVPKEVKMYKRPEDEKPQVRVVFEITVDEDMLNPAGNVHGGCIVYMIDVCSSVALAALGMCMNRPNSFVSQALNTTFHAPAPLGTKLELVNTTTAFGGRTVAARTEIWDVTNRRLVASGVHNKMQPSQPKL</sequence>
<dbReference type="OrthoDB" id="2831072at2759"/>
<dbReference type="InterPro" id="IPR039298">
    <property type="entry name" value="ACOT13"/>
</dbReference>
<dbReference type="Proteomes" id="UP000092993">
    <property type="component" value="Unassembled WGS sequence"/>
</dbReference>
<evidence type="ECO:0000259" key="3">
    <source>
        <dbReference type="Pfam" id="PF03061"/>
    </source>
</evidence>
<comment type="similarity">
    <text evidence="1">Belongs to the thioesterase PaaI family.</text>
</comment>
<dbReference type="AlphaFoldDB" id="A0A1C7LZ43"/>
<comment type="caution">
    <text evidence="4">The sequence shown here is derived from an EMBL/GenBank/DDBJ whole genome shotgun (WGS) entry which is preliminary data.</text>
</comment>
<evidence type="ECO:0000256" key="2">
    <source>
        <dbReference type="ARBA" id="ARBA00022801"/>
    </source>
</evidence>
<evidence type="ECO:0000256" key="1">
    <source>
        <dbReference type="ARBA" id="ARBA00008324"/>
    </source>
</evidence>
<organism evidence="4 5">
    <name type="scientific">Grifola frondosa</name>
    <name type="common">Maitake</name>
    <name type="synonym">Polyporus frondosus</name>
    <dbReference type="NCBI Taxonomy" id="5627"/>
    <lineage>
        <taxon>Eukaryota</taxon>
        <taxon>Fungi</taxon>
        <taxon>Dikarya</taxon>
        <taxon>Basidiomycota</taxon>
        <taxon>Agaricomycotina</taxon>
        <taxon>Agaricomycetes</taxon>
        <taxon>Polyporales</taxon>
        <taxon>Grifolaceae</taxon>
        <taxon>Grifola</taxon>
    </lineage>
</organism>
<keyword evidence="2" id="KW-0378">Hydrolase</keyword>
<evidence type="ECO:0000313" key="5">
    <source>
        <dbReference type="Proteomes" id="UP000092993"/>
    </source>
</evidence>
<protein>
    <submittedName>
        <fullName evidence="4">Acyl-coenzyme A thioesterase 13</fullName>
    </submittedName>
</protein>
<dbReference type="InterPro" id="IPR029069">
    <property type="entry name" value="HotDog_dom_sf"/>
</dbReference>
<dbReference type="CDD" id="cd03443">
    <property type="entry name" value="PaaI_thioesterase"/>
    <property type="match status" value="1"/>
</dbReference>
<gene>
    <name evidence="4" type="primary">Acot13</name>
    <name evidence="4" type="ORF">A0H81_10861</name>
</gene>
<dbReference type="Pfam" id="PF03061">
    <property type="entry name" value="4HBT"/>
    <property type="match status" value="1"/>
</dbReference>
<dbReference type="STRING" id="5627.A0A1C7LZ43"/>
<keyword evidence="5" id="KW-1185">Reference proteome</keyword>